<dbReference type="PANTHER" id="PTHR30535">
    <property type="entry name" value="VITAMIN B12-BINDING PROTEIN"/>
    <property type="match status" value="1"/>
</dbReference>
<feature type="chain" id="PRO_5044584662" evidence="3">
    <location>
        <begin position="27"/>
        <end position="337"/>
    </location>
</feature>
<dbReference type="EMBL" id="QSWH01000004">
    <property type="protein sequence ID" value="RRR22716.1"/>
    <property type="molecule type" value="Genomic_DNA"/>
</dbReference>
<dbReference type="EMBL" id="CP031356">
    <property type="protein sequence ID" value="AXK47001.1"/>
    <property type="molecule type" value="Genomic_DNA"/>
</dbReference>
<feature type="domain" description="Fe/B12 periplasmic-binding" evidence="4">
    <location>
        <begin position="63"/>
        <end position="334"/>
    </location>
</feature>
<dbReference type="RefSeq" id="WP_115414748.1">
    <property type="nucleotide sequence ID" value="NZ_CP031356.1"/>
</dbReference>
<keyword evidence="7" id="KW-1185">Reference proteome</keyword>
<dbReference type="InterPro" id="IPR050902">
    <property type="entry name" value="ABC_Transporter_SBP"/>
</dbReference>
<reference evidence="6 8" key="2">
    <citation type="submission" date="2018-08" db="EMBL/GenBank/DDBJ databases">
        <title>Brachybacterium saurashtrense DSM 23186.</title>
        <authorList>
            <person name="Li Y."/>
        </authorList>
    </citation>
    <scope>NUCLEOTIDE SEQUENCE [LARGE SCALE GENOMIC DNA]</scope>
    <source>
        <strain evidence="6 8">DSM 23186</strain>
    </source>
</reference>
<reference evidence="5 7" key="1">
    <citation type="submission" date="2018-07" db="EMBL/GenBank/DDBJ databases">
        <title>Brachybacterium saurashtrense DSM 23186 genome sequence.</title>
        <authorList>
            <person name="Guo L."/>
        </authorList>
    </citation>
    <scope>NUCLEOTIDE SEQUENCE [LARGE SCALE GENOMIC DNA]</scope>
    <source>
        <strain evidence="5 7">DSM 23186</strain>
    </source>
</reference>
<dbReference type="Pfam" id="PF01497">
    <property type="entry name" value="Peripla_BP_2"/>
    <property type="match status" value="1"/>
</dbReference>
<evidence type="ECO:0000313" key="7">
    <source>
        <dbReference type="Proteomes" id="UP000254236"/>
    </source>
</evidence>
<feature type="region of interest" description="Disordered" evidence="2">
    <location>
        <begin position="26"/>
        <end position="45"/>
    </location>
</feature>
<dbReference type="Proteomes" id="UP000282185">
    <property type="component" value="Unassembled WGS sequence"/>
</dbReference>
<proteinExistence type="inferred from homology"/>
<organism evidence="6 8">
    <name type="scientific">Brachybacterium saurashtrense</name>
    <dbReference type="NCBI Taxonomy" id="556288"/>
    <lineage>
        <taxon>Bacteria</taxon>
        <taxon>Bacillati</taxon>
        <taxon>Actinomycetota</taxon>
        <taxon>Actinomycetes</taxon>
        <taxon>Micrococcales</taxon>
        <taxon>Dermabacteraceae</taxon>
        <taxon>Brachybacterium</taxon>
    </lineage>
</organism>
<evidence type="ECO:0000256" key="1">
    <source>
        <dbReference type="ARBA" id="ARBA00008814"/>
    </source>
</evidence>
<keyword evidence="3" id="KW-0732">Signal</keyword>
<feature type="signal peptide" evidence="3">
    <location>
        <begin position="1"/>
        <end position="26"/>
    </location>
</feature>
<dbReference type="Proteomes" id="UP000254236">
    <property type="component" value="Chromosome"/>
</dbReference>
<evidence type="ECO:0000313" key="6">
    <source>
        <dbReference type="EMBL" id="RRR22716.1"/>
    </source>
</evidence>
<evidence type="ECO:0000256" key="3">
    <source>
        <dbReference type="SAM" id="SignalP"/>
    </source>
</evidence>
<dbReference type="SUPFAM" id="SSF53807">
    <property type="entry name" value="Helical backbone' metal receptor"/>
    <property type="match status" value="1"/>
</dbReference>
<dbReference type="InterPro" id="IPR002491">
    <property type="entry name" value="ABC_transptr_periplasmic_BD"/>
</dbReference>
<dbReference type="KEGG" id="bsau:DWV08_16155"/>
<protein>
    <submittedName>
        <fullName evidence="6">ABC transporter substrate-binding protein</fullName>
    </submittedName>
</protein>
<name>A0A345YSU9_9MICO</name>
<sequence length="337" mass="34637">MSTLPRRTLMTSLLGVLGLAATACTSAEGGHRSSPDGAPGTTASPVTVENCDAEVTFAAPPQRVVLLDSAPVTTLDGLGVLDRVVARAGSFPPGYFADELAARLEQIPALSEEIDATGHLQISQEVVIAQRPDLVLGLPDGVTREGLAAAGAAALLPRTYCGDLGERARFEALYAEIEDYGRVFDRAEQAASLVASLQERVAAVPPAAPGLTAAVLYASRGGGPLYAYGATSMATAQLDALGIRSALEGTTERVFEVSAEPLLAAAPDLLIVLHEGDVPGHEVVASFADTAGLRALPAVRDGAVLPLLFNFAEPASPLVVEGLERIAAWLAERGAAG</sequence>
<dbReference type="PANTHER" id="PTHR30535:SF34">
    <property type="entry name" value="MOLYBDATE-BINDING PROTEIN MOLA"/>
    <property type="match status" value="1"/>
</dbReference>
<evidence type="ECO:0000259" key="4">
    <source>
        <dbReference type="PROSITE" id="PS50983"/>
    </source>
</evidence>
<dbReference type="PROSITE" id="PS51257">
    <property type="entry name" value="PROKAR_LIPOPROTEIN"/>
    <property type="match status" value="1"/>
</dbReference>
<comment type="similarity">
    <text evidence="1">Belongs to the bacterial solute-binding protein 8 family.</text>
</comment>
<gene>
    <name evidence="5" type="ORF">DWV08_16155</name>
    <name evidence="6" type="ORF">DXU92_10775</name>
</gene>
<evidence type="ECO:0000313" key="5">
    <source>
        <dbReference type="EMBL" id="AXK47001.1"/>
    </source>
</evidence>
<accession>A0A345YSU9</accession>
<dbReference type="PROSITE" id="PS50983">
    <property type="entry name" value="FE_B12_PBP"/>
    <property type="match status" value="1"/>
</dbReference>
<evidence type="ECO:0000256" key="2">
    <source>
        <dbReference type="SAM" id="MobiDB-lite"/>
    </source>
</evidence>
<evidence type="ECO:0000313" key="8">
    <source>
        <dbReference type="Proteomes" id="UP000282185"/>
    </source>
</evidence>
<dbReference type="AlphaFoldDB" id="A0A345YSU9"/>
<dbReference type="OrthoDB" id="9797850at2"/>
<dbReference type="Gene3D" id="3.40.50.1980">
    <property type="entry name" value="Nitrogenase molybdenum iron protein domain"/>
    <property type="match status" value="2"/>
</dbReference>